<evidence type="ECO:0000256" key="3">
    <source>
        <dbReference type="ARBA" id="ARBA00022723"/>
    </source>
</evidence>
<keyword evidence="5 11" id="KW-0862">Zinc</keyword>
<dbReference type="InterPro" id="IPR001424">
    <property type="entry name" value="SOD_Cu_Zn_dom"/>
</dbReference>
<keyword evidence="3 11" id="KW-0479">Metal-binding</keyword>
<dbReference type="STRING" id="638303.Thal_0963"/>
<dbReference type="PANTHER" id="PTHR10003">
    <property type="entry name" value="SUPEROXIDE DISMUTASE CU-ZN -RELATED"/>
    <property type="match status" value="1"/>
</dbReference>
<keyword evidence="8 11" id="KW-0186">Copper</keyword>
<evidence type="ECO:0000256" key="6">
    <source>
        <dbReference type="ARBA" id="ARBA00022862"/>
    </source>
</evidence>
<keyword evidence="14" id="KW-1185">Reference proteome</keyword>
<dbReference type="OrthoDB" id="9792957at2"/>
<dbReference type="CDD" id="cd00305">
    <property type="entry name" value="Cu-Zn_Superoxide_Dismutase"/>
    <property type="match status" value="1"/>
</dbReference>
<dbReference type="Pfam" id="PF00080">
    <property type="entry name" value="Sod_Cu"/>
    <property type="match status" value="1"/>
</dbReference>
<dbReference type="EC" id="1.15.1.1" evidence="11"/>
<comment type="cofactor">
    <cofactor evidence="11">
        <name>Cu cation</name>
        <dbReference type="ChEBI" id="CHEBI:23378"/>
    </cofactor>
    <text evidence="11">Binds 1 copper ion per subunit.</text>
</comment>
<name>D3SLG5_THEAH</name>
<dbReference type="eggNOG" id="COG2032">
    <property type="taxonomic scope" value="Bacteria"/>
</dbReference>
<proteinExistence type="inferred from homology"/>
<evidence type="ECO:0000256" key="1">
    <source>
        <dbReference type="ARBA" id="ARBA00003917"/>
    </source>
</evidence>
<comment type="function">
    <text evidence="1 11">Destroys radicals which are normally produced within the cells and which are toxic to biological systems.</text>
</comment>
<dbReference type="PROSITE" id="PS00332">
    <property type="entry name" value="SOD_CU_ZN_2"/>
    <property type="match status" value="1"/>
</dbReference>
<evidence type="ECO:0000256" key="7">
    <source>
        <dbReference type="ARBA" id="ARBA00023002"/>
    </source>
</evidence>
<accession>D3SLG5</accession>
<dbReference type="GO" id="GO:0005507">
    <property type="term" value="F:copper ion binding"/>
    <property type="evidence" value="ECO:0007669"/>
    <property type="project" value="InterPro"/>
</dbReference>
<dbReference type="GO" id="GO:0004784">
    <property type="term" value="F:superoxide dismutase activity"/>
    <property type="evidence" value="ECO:0007669"/>
    <property type="project" value="UniProtKB-EC"/>
</dbReference>
<dbReference type="InterPro" id="IPR018152">
    <property type="entry name" value="SOD_Cu/Zn_BS"/>
</dbReference>
<evidence type="ECO:0000313" key="14">
    <source>
        <dbReference type="Proteomes" id="UP000002043"/>
    </source>
</evidence>
<evidence type="ECO:0000256" key="5">
    <source>
        <dbReference type="ARBA" id="ARBA00022833"/>
    </source>
</evidence>
<dbReference type="FunFam" id="2.60.40.200:FF:000005">
    <property type="entry name" value="Superoxide dismutase [Cu-Zn]"/>
    <property type="match status" value="1"/>
</dbReference>
<dbReference type="SUPFAM" id="SSF49329">
    <property type="entry name" value="Cu,Zn superoxide dismutase-like"/>
    <property type="match status" value="1"/>
</dbReference>
<evidence type="ECO:0000256" key="8">
    <source>
        <dbReference type="ARBA" id="ARBA00023008"/>
    </source>
</evidence>
<dbReference type="Proteomes" id="UP000002043">
    <property type="component" value="Chromosome"/>
</dbReference>
<dbReference type="Gene3D" id="2.60.40.200">
    <property type="entry name" value="Superoxide dismutase, copper/zinc binding domain"/>
    <property type="match status" value="1"/>
</dbReference>
<evidence type="ECO:0000256" key="9">
    <source>
        <dbReference type="ARBA" id="ARBA00023157"/>
    </source>
</evidence>
<evidence type="ECO:0000256" key="10">
    <source>
        <dbReference type="ARBA" id="ARBA00049204"/>
    </source>
</evidence>
<dbReference type="AlphaFoldDB" id="D3SLG5"/>
<evidence type="ECO:0000256" key="11">
    <source>
        <dbReference type="RuleBase" id="RU000393"/>
    </source>
</evidence>
<keyword evidence="9" id="KW-1015">Disulfide bond</keyword>
<protein>
    <recommendedName>
        <fullName evidence="11">Superoxide dismutase [Cu-Zn]</fullName>
        <ecNumber evidence="11">1.15.1.1</ecNumber>
    </recommendedName>
</protein>
<keyword evidence="7 11" id="KW-0560">Oxidoreductase</keyword>
<organism evidence="13 14">
    <name type="scientific">Thermocrinis albus (strain DSM 14484 / JCM 11386 / HI 11/12)</name>
    <dbReference type="NCBI Taxonomy" id="638303"/>
    <lineage>
        <taxon>Bacteria</taxon>
        <taxon>Pseudomonadati</taxon>
        <taxon>Aquificota</taxon>
        <taxon>Aquificia</taxon>
        <taxon>Aquificales</taxon>
        <taxon>Aquificaceae</taxon>
        <taxon>Thermocrinis</taxon>
    </lineage>
</organism>
<dbReference type="RefSeq" id="WP_012992001.1">
    <property type="nucleotide sequence ID" value="NC_013894.1"/>
</dbReference>
<dbReference type="KEGG" id="tal:Thal_0963"/>
<dbReference type="HOGENOM" id="CLU_056632_8_1_0"/>
<comment type="similarity">
    <text evidence="2 11">Belongs to the Cu-Zn superoxide dismutase family.</text>
</comment>
<evidence type="ECO:0000259" key="12">
    <source>
        <dbReference type="Pfam" id="PF00080"/>
    </source>
</evidence>
<evidence type="ECO:0000313" key="13">
    <source>
        <dbReference type="EMBL" id="ADC89595.1"/>
    </source>
</evidence>
<evidence type="ECO:0000256" key="4">
    <source>
        <dbReference type="ARBA" id="ARBA00022729"/>
    </source>
</evidence>
<dbReference type="InterPro" id="IPR024134">
    <property type="entry name" value="SOD_Cu/Zn_/chaperone"/>
</dbReference>
<comment type="catalytic activity">
    <reaction evidence="10 11">
        <text>2 superoxide + 2 H(+) = H2O2 + O2</text>
        <dbReference type="Rhea" id="RHEA:20696"/>
        <dbReference type="ChEBI" id="CHEBI:15378"/>
        <dbReference type="ChEBI" id="CHEBI:15379"/>
        <dbReference type="ChEBI" id="CHEBI:16240"/>
        <dbReference type="ChEBI" id="CHEBI:18421"/>
        <dbReference type="EC" id="1.15.1.1"/>
    </reaction>
</comment>
<dbReference type="EMBL" id="CP001931">
    <property type="protein sequence ID" value="ADC89595.1"/>
    <property type="molecule type" value="Genomic_DNA"/>
</dbReference>
<feature type="domain" description="Superoxide dismutase copper/zinc binding" evidence="12">
    <location>
        <begin position="40"/>
        <end position="172"/>
    </location>
</feature>
<sequence>MGSVVKGMVLCATLFFFSKAQEMEVKAHADLINQKGEKIGTAEFLQTNGGVLIKLRASGLPPNSELALHIHEVGKCDPPDFMSAKGHFNPYKKKHGLLNPDGPHAGDMPNVFTDSNGNLRVDVLNTFITLEPNKENSLLREGGTALIVHHHRDDYKTDPAGNAGPRIACGVIR</sequence>
<dbReference type="InterPro" id="IPR036423">
    <property type="entry name" value="SOD-like_Cu/Zn_dom_sf"/>
</dbReference>
<gene>
    <name evidence="13" type="ordered locus">Thal_0963</name>
</gene>
<comment type="cofactor">
    <cofactor evidence="11">
        <name>Zn(2+)</name>
        <dbReference type="ChEBI" id="CHEBI:29105"/>
    </cofactor>
    <text evidence="11">Binds 1 zinc ion per subunit.</text>
</comment>
<evidence type="ECO:0000256" key="2">
    <source>
        <dbReference type="ARBA" id="ARBA00010457"/>
    </source>
</evidence>
<keyword evidence="6" id="KW-0049">Antioxidant</keyword>
<reference evidence="14" key="1">
    <citation type="journal article" date="2010" name="Stand. Genomic Sci.">
        <title>Complete genome sequence of Thermocrinis albus type strain (HI 11/12T).</title>
        <authorList>
            <person name="Wirth R."/>
            <person name="Sikorski J."/>
            <person name="Brambilla E."/>
            <person name="Misra M."/>
            <person name="Lapidus A."/>
            <person name="Copeland A."/>
            <person name="Nolan M."/>
            <person name="Lucas S."/>
            <person name="Chen F."/>
            <person name="Tice H."/>
            <person name="Cheng J.F."/>
            <person name="Han C."/>
            <person name="Detter J.C."/>
            <person name="Tapia R."/>
            <person name="Bruce D."/>
            <person name="Goodwin L."/>
            <person name="Pitluck S."/>
            <person name="Pati A."/>
            <person name="Anderson I."/>
            <person name="Ivanova N."/>
            <person name="Mavromatis K."/>
            <person name="Mikhailova N."/>
            <person name="Chen A."/>
            <person name="Palaniappan K."/>
            <person name="Bilek Y."/>
            <person name="Hader T."/>
            <person name="Land M."/>
            <person name="Hauser L."/>
            <person name="Chang Y.J."/>
            <person name="Jeffries C.D."/>
            <person name="Tindall B.J."/>
            <person name="Rohde M."/>
            <person name="Goker M."/>
            <person name="Bristow J."/>
            <person name="Eisen J.A."/>
            <person name="Markowitz V."/>
            <person name="Hugenholtz P."/>
            <person name="Kyrpides N.C."/>
            <person name="Klenk H.P."/>
        </authorList>
    </citation>
    <scope>NUCLEOTIDE SEQUENCE [LARGE SCALE GENOMIC DNA]</scope>
    <source>
        <strain evidence="14">DSM 14484 / JCM 11386 / HI 11/12</strain>
    </source>
</reference>
<keyword evidence="4" id="KW-0732">Signal</keyword>